<dbReference type="InterPro" id="IPR016032">
    <property type="entry name" value="Sig_transdc_resp-reg_C-effctor"/>
</dbReference>
<dbReference type="PRINTS" id="PR00038">
    <property type="entry name" value="HTHLUXR"/>
</dbReference>
<keyword evidence="2" id="KW-0240">DNA-directed RNA polymerase</keyword>
<dbReference type="RefSeq" id="WP_015248987.1">
    <property type="nucleotide sequence ID" value="NC_019892.1"/>
</dbReference>
<dbReference type="GO" id="GO:0003677">
    <property type="term" value="F:DNA binding"/>
    <property type="evidence" value="ECO:0007669"/>
    <property type="project" value="InterPro"/>
</dbReference>
<dbReference type="HOGENOM" id="CLU_1065172_0_0_0"/>
<evidence type="ECO:0000313" key="2">
    <source>
        <dbReference type="EMBL" id="AGA29890.1"/>
    </source>
</evidence>
<dbReference type="AlphaFoldDB" id="L0DM59"/>
<dbReference type="KEGG" id="saci:Sinac_5760"/>
<dbReference type="SUPFAM" id="SSF46894">
    <property type="entry name" value="C-terminal effector domain of the bipartite response regulators"/>
    <property type="match status" value="1"/>
</dbReference>
<proteinExistence type="predicted"/>
<dbReference type="EMBL" id="CP003364">
    <property type="protein sequence ID" value="AGA29890.1"/>
    <property type="molecule type" value="Genomic_DNA"/>
</dbReference>
<accession>L0DM59</accession>
<evidence type="ECO:0000313" key="3">
    <source>
        <dbReference type="Proteomes" id="UP000010798"/>
    </source>
</evidence>
<sequence>MLSGNRDGKKRRSYRPAVEALEALRLLSSAAQTLPDIAVERDVVFSPPTFEAPPTTDLSDAAWDEALGQTHLADILGSSTNDVDPEAVSSGLLQLNRYLSRAWYRAGVAVQMHDDCSQAVYVTLLQNLGRSRFDSLLSEIGQVGIRDVLSRETADGPDFFRAIDTVKKRAQRERTYQPLDSAVAAGSATEVDAKAGWRNALQEAIDQSLNPREAALIYATLKGETPAEIASQWGVAPKTVSNEKTRVIQKLRDTLTADLLD</sequence>
<evidence type="ECO:0000259" key="1">
    <source>
        <dbReference type="Pfam" id="PF00196"/>
    </source>
</evidence>
<dbReference type="Pfam" id="PF00196">
    <property type="entry name" value="GerE"/>
    <property type="match status" value="1"/>
</dbReference>
<dbReference type="OrthoDB" id="279911at2"/>
<dbReference type="Gene3D" id="1.10.10.10">
    <property type="entry name" value="Winged helix-like DNA-binding domain superfamily/Winged helix DNA-binding domain"/>
    <property type="match status" value="1"/>
</dbReference>
<feature type="domain" description="HTH luxR-type" evidence="1">
    <location>
        <begin position="207"/>
        <end position="252"/>
    </location>
</feature>
<dbReference type="GO" id="GO:0000428">
    <property type="term" value="C:DNA-directed RNA polymerase complex"/>
    <property type="evidence" value="ECO:0007669"/>
    <property type="project" value="UniProtKB-KW"/>
</dbReference>
<reference evidence="2 3" key="1">
    <citation type="submission" date="2012-02" db="EMBL/GenBank/DDBJ databases">
        <title>Complete sequence of chromosome of Singulisphaera acidiphila DSM 18658.</title>
        <authorList>
            <consortium name="US DOE Joint Genome Institute (JGI-PGF)"/>
            <person name="Lucas S."/>
            <person name="Copeland A."/>
            <person name="Lapidus A."/>
            <person name="Glavina del Rio T."/>
            <person name="Dalin E."/>
            <person name="Tice H."/>
            <person name="Bruce D."/>
            <person name="Goodwin L."/>
            <person name="Pitluck S."/>
            <person name="Peters L."/>
            <person name="Ovchinnikova G."/>
            <person name="Chertkov O."/>
            <person name="Kyrpides N."/>
            <person name="Mavromatis K."/>
            <person name="Ivanova N."/>
            <person name="Brettin T."/>
            <person name="Detter J.C."/>
            <person name="Han C."/>
            <person name="Larimer F."/>
            <person name="Land M."/>
            <person name="Hauser L."/>
            <person name="Markowitz V."/>
            <person name="Cheng J.-F."/>
            <person name="Hugenholtz P."/>
            <person name="Woyke T."/>
            <person name="Wu D."/>
            <person name="Tindall B."/>
            <person name="Pomrenke H."/>
            <person name="Brambilla E."/>
            <person name="Klenk H.-P."/>
            <person name="Eisen J.A."/>
        </authorList>
    </citation>
    <scope>NUCLEOTIDE SEQUENCE [LARGE SCALE GENOMIC DNA]</scope>
    <source>
        <strain evidence="3">ATCC BAA-1392 / DSM 18658 / VKM B-2454 / MOB10</strain>
    </source>
</reference>
<organism evidence="2 3">
    <name type="scientific">Singulisphaera acidiphila (strain ATCC BAA-1392 / DSM 18658 / VKM B-2454 / MOB10)</name>
    <dbReference type="NCBI Taxonomy" id="886293"/>
    <lineage>
        <taxon>Bacteria</taxon>
        <taxon>Pseudomonadati</taxon>
        <taxon>Planctomycetota</taxon>
        <taxon>Planctomycetia</taxon>
        <taxon>Isosphaerales</taxon>
        <taxon>Isosphaeraceae</taxon>
        <taxon>Singulisphaera</taxon>
    </lineage>
</organism>
<dbReference type="eggNOG" id="COG2197">
    <property type="taxonomic scope" value="Bacteria"/>
</dbReference>
<gene>
    <name evidence="2" type="ordered locus">Sinac_5760</name>
</gene>
<dbReference type="InterPro" id="IPR036388">
    <property type="entry name" value="WH-like_DNA-bd_sf"/>
</dbReference>
<keyword evidence="2" id="KW-0804">Transcription</keyword>
<name>L0DM59_SINAD</name>
<dbReference type="Proteomes" id="UP000010798">
    <property type="component" value="Chromosome"/>
</dbReference>
<keyword evidence="3" id="KW-1185">Reference proteome</keyword>
<dbReference type="InterPro" id="IPR000792">
    <property type="entry name" value="Tscrpt_reg_LuxR_C"/>
</dbReference>
<protein>
    <submittedName>
        <fullName evidence="2">DNA-directed RNA polymerase specialized sigma subunit, sigma24</fullName>
    </submittedName>
</protein>
<dbReference type="GO" id="GO:0006355">
    <property type="term" value="P:regulation of DNA-templated transcription"/>
    <property type="evidence" value="ECO:0007669"/>
    <property type="project" value="InterPro"/>
</dbReference>